<dbReference type="PANTHER" id="PTHR43721:SF36">
    <property type="entry name" value="ELONGATION FACTOR TU, MITOCHONDRIAL"/>
    <property type="match status" value="1"/>
</dbReference>
<evidence type="ECO:0000256" key="14">
    <source>
        <dbReference type="ARBA" id="ARBA00023134"/>
    </source>
</evidence>
<feature type="compositionally biased region" description="Basic and acidic residues" evidence="17">
    <location>
        <begin position="447"/>
        <end position="464"/>
    </location>
</feature>
<comment type="subunit">
    <text evidence="4">Monomer.</text>
</comment>
<keyword evidence="5" id="KW-0963">Cytoplasm</keyword>
<keyword evidence="10" id="KW-0460">Magnesium</keyword>
<dbReference type="CDD" id="cd01884">
    <property type="entry name" value="EF_Tu"/>
    <property type="match status" value="1"/>
</dbReference>
<keyword evidence="12" id="KW-0809">Transit peptide</keyword>
<dbReference type="PANTHER" id="PTHR43721">
    <property type="entry name" value="ELONGATION FACTOR TU-RELATED"/>
    <property type="match status" value="1"/>
</dbReference>
<comment type="subcellular location">
    <subcellularLocation>
        <location evidence="2">Cytoplasm</location>
    </subcellularLocation>
    <subcellularLocation>
        <location evidence="1">Mitochondrion</location>
    </subcellularLocation>
</comment>
<keyword evidence="20" id="KW-1185">Reference proteome</keyword>
<comment type="similarity">
    <text evidence="3 16">Belongs to the TRAFAC class translation factor GTPase superfamily. Classic translation factor GTPase family. EF-Tu/EF-1A subfamily.</text>
</comment>
<evidence type="ECO:0000259" key="18">
    <source>
        <dbReference type="PROSITE" id="PS51722"/>
    </source>
</evidence>
<feature type="domain" description="Tr-type G" evidence="18">
    <location>
        <begin position="58"/>
        <end position="253"/>
    </location>
</feature>
<evidence type="ECO:0000256" key="10">
    <source>
        <dbReference type="ARBA" id="ARBA00022842"/>
    </source>
</evidence>
<evidence type="ECO:0000256" key="1">
    <source>
        <dbReference type="ARBA" id="ARBA00004173"/>
    </source>
</evidence>
<keyword evidence="11" id="KW-0648">Protein biosynthesis</keyword>
<dbReference type="InterPro" id="IPR004161">
    <property type="entry name" value="EFTu-like_2"/>
</dbReference>
<evidence type="ECO:0000256" key="6">
    <source>
        <dbReference type="ARBA" id="ARBA00022723"/>
    </source>
</evidence>
<accession>A0A9N9TYQ9</accession>
<dbReference type="InterPro" id="IPR000795">
    <property type="entry name" value="T_Tr_GTP-bd_dom"/>
</dbReference>
<dbReference type="GO" id="GO:0005739">
    <property type="term" value="C:mitochondrion"/>
    <property type="evidence" value="ECO:0007669"/>
    <property type="project" value="UniProtKB-SubCell"/>
</dbReference>
<dbReference type="InterPro" id="IPR004541">
    <property type="entry name" value="Transl_elong_EFTu/EF1A_bac/org"/>
</dbReference>
<dbReference type="PROSITE" id="PS51722">
    <property type="entry name" value="G_TR_2"/>
    <property type="match status" value="1"/>
</dbReference>
<gene>
    <name evidence="19" type="ORF">PHYEVI_LOCUS11164</name>
</gene>
<evidence type="ECO:0000256" key="2">
    <source>
        <dbReference type="ARBA" id="ARBA00004496"/>
    </source>
</evidence>
<evidence type="ECO:0000256" key="9">
    <source>
        <dbReference type="ARBA" id="ARBA00022801"/>
    </source>
</evidence>
<dbReference type="AlphaFoldDB" id="A0A9N9TYQ9"/>
<evidence type="ECO:0000256" key="15">
    <source>
        <dbReference type="ARBA" id="ARBA00051990"/>
    </source>
</evidence>
<evidence type="ECO:0000256" key="12">
    <source>
        <dbReference type="ARBA" id="ARBA00022946"/>
    </source>
</evidence>
<dbReference type="FunFam" id="2.40.30.10:FF:000001">
    <property type="entry name" value="Elongation factor Tu"/>
    <property type="match status" value="1"/>
</dbReference>
<evidence type="ECO:0000256" key="16">
    <source>
        <dbReference type="RuleBase" id="RU000325"/>
    </source>
</evidence>
<dbReference type="FunFam" id="3.40.50.300:FF:000576">
    <property type="entry name" value="Elongation factor Tu"/>
    <property type="match status" value="1"/>
</dbReference>
<dbReference type="PRINTS" id="PR00315">
    <property type="entry name" value="ELONGATNFCT"/>
</dbReference>
<dbReference type="Pfam" id="PF00009">
    <property type="entry name" value="GTP_EFTU"/>
    <property type="match status" value="1"/>
</dbReference>
<dbReference type="Pfam" id="PF03143">
    <property type="entry name" value="GTP_EFTU_D3"/>
    <property type="match status" value="1"/>
</dbReference>
<dbReference type="CDD" id="cd03706">
    <property type="entry name" value="mtEFTU_III"/>
    <property type="match status" value="1"/>
</dbReference>
<keyword evidence="13" id="KW-0496">Mitochondrion</keyword>
<keyword evidence="8 16" id="KW-0251">Elongation factor</keyword>
<evidence type="ECO:0000256" key="7">
    <source>
        <dbReference type="ARBA" id="ARBA00022741"/>
    </source>
</evidence>
<evidence type="ECO:0000256" key="17">
    <source>
        <dbReference type="SAM" id="MobiDB-lite"/>
    </source>
</evidence>
<reference evidence="19" key="1">
    <citation type="submission" date="2022-01" db="EMBL/GenBank/DDBJ databases">
        <authorList>
            <person name="King R."/>
        </authorList>
    </citation>
    <scope>NUCLEOTIDE SEQUENCE</scope>
</reference>
<comment type="catalytic activity">
    <reaction evidence="15">
        <text>GTP + H2O = GDP + phosphate + H(+)</text>
        <dbReference type="Rhea" id="RHEA:19669"/>
        <dbReference type="ChEBI" id="CHEBI:15377"/>
        <dbReference type="ChEBI" id="CHEBI:15378"/>
        <dbReference type="ChEBI" id="CHEBI:37565"/>
        <dbReference type="ChEBI" id="CHEBI:43474"/>
        <dbReference type="ChEBI" id="CHEBI:58189"/>
        <dbReference type="EC" id="3.6.5.3"/>
    </reaction>
    <physiologicalReaction direction="left-to-right" evidence="15">
        <dbReference type="Rhea" id="RHEA:19670"/>
    </physiologicalReaction>
</comment>
<dbReference type="SUPFAM" id="SSF52540">
    <property type="entry name" value="P-loop containing nucleoside triphosphate hydrolases"/>
    <property type="match status" value="1"/>
</dbReference>
<keyword evidence="6" id="KW-0479">Metal-binding</keyword>
<dbReference type="GO" id="GO:0003746">
    <property type="term" value="F:translation elongation factor activity"/>
    <property type="evidence" value="ECO:0007669"/>
    <property type="project" value="UniProtKB-UniRule"/>
</dbReference>
<dbReference type="NCBIfam" id="TIGR00231">
    <property type="entry name" value="small_GTP"/>
    <property type="match status" value="1"/>
</dbReference>
<evidence type="ECO:0000256" key="4">
    <source>
        <dbReference type="ARBA" id="ARBA00011245"/>
    </source>
</evidence>
<dbReference type="NCBIfam" id="TIGR00485">
    <property type="entry name" value="EF-Tu"/>
    <property type="match status" value="1"/>
</dbReference>
<dbReference type="Pfam" id="PF03144">
    <property type="entry name" value="GTP_EFTU_D2"/>
    <property type="match status" value="1"/>
</dbReference>
<dbReference type="NCBIfam" id="NF009373">
    <property type="entry name" value="PRK12736.1"/>
    <property type="match status" value="1"/>
</dbReference>
<dbReference type="Proteomes" id="UP001153712">
    <property type="component" value="Chromosome 9"/>
</dbReference>
<comment type="function">
    <text evidence="16">This protein promotes the GTP-dependent binding of aminoacyl-tRNA to the A-site of ribosomes during protein biosynthesis.</text>
</comment>
<dbReference type="Gene3D" id="2.40.30.10">
    <property type="entry name" value="Translation factors"/>
    <property type="match status" value="2"/>
</dbReference>
<organism evidence="19 20">
    <name type="scientific">Phyllotreta striolata</name>
    <name type="common">Striped flea beetle</name>
    <name type="synonym">Crioceris striolata</name>
    <dbReference type="NCBI Taxonomy" id="444603"/>
    <lineage>
        <taxon>Eukaryota</taxon>
        <taxon>Metazoa</taxon>
        <taxon>Ecdysozoa</taxon>
        <taxon>Arthropoda</taxon>
        <taxon>Hexapoda</taxon>
        <taxon>Insecta</taxon>
        <taxon>Pterygota</taxon>
        <taxon>Neoptera</taxon>
        <taxon>Endopterygota</taxon>
        <taxon>Coleoptera</taxon>
        <taxon>Polyphaga</taxon>
        <taxon>Cucujiformia</taxon>
        <taxon>Chrysomeloidea</taxon>
        <taxon>Chrysomelidae</taxon>
        <taxon>Galerucinae</taxon>
        <taxon>Alticini</taxon>
        <taxon>Phyllotreta</taxon>
    </lineage>
</organism>
<dbReference type="InterPro" id="IPR041709">
    <property type="entry name" value="EF-Tu_GTP-bd"/>
</dbReference>
<dbReference type="InterPro" id="IPR004160">
    <property type="entry name" value="Transl_elong_EFTu/EF1A_C"/>
</dbReference>
<dbReference type="InterPro" id="IPR005225">
    <property type="entry name" value="Small_GTP-bd"/>
</dbReference>
<sequence length="472" mass="52220">MTSIIVARALAPVVHNSLKQLFSKSPRIRNYSKCLQVATVNYNQKRLYAEKKTFERTKPHCNVGTIGHVDHGKTTLTAAITKVLSEQKLAKARGYQDIDNAPEEKARGITINVAHIEYQTESRHYGHTDCPGHADYIKNMITGAAQMDGAIMVVAATDGVMPQTREHLLLAKQIGVNHIVVFINKVDAADKEMVELVEMEIRELLTEMGFDGENIPIIAGSALCALEGKNPEIGSEAIMKLLKEVDAYIPTPVRELDKPFLLPVEHTYSIQGRGTVVTGRLERGVLKKGAECEFVGYNKVLKSTITGVEMFHQLLDEAHAGDQIGALVRGLKRDDIKRGMIMAKPGTVKSHDHLESQVYVLSKEEGGRSKPFTSYIQLQMFSRTWDCAVQVIVPDKEMVIPGEDSKLVLKMIRPMVIEEGQRFTLRDGSQTLGTGVVTKTLPRLSENDRLSLTEGKKAREKKAAAESNPTAK</sequence>
<dbReference type="InterPro" id="IPR033720">
    <property type="entry name" value="EFTU_2"/>
</dbReference>
<dbReference type="InterPro" id="IPR027417">
    <property type="entry name" value="P-loop_NTPase"/>
</dbReference>
<dbReference type="GO" id="GO:0005525">
    <property type="term" value="F:GTP binding"/>
    <property type="evidence" value="ECO:0007669"/>
    <property type="project" value="UniProtKB-UniRule"/>
</dbReference>
<dbReference type="SUPFAM" id="SSF50465">
    <property type="entry name" value="EF-Tu/eEF-1alpha/eIF2-gamma C-terminal domain"/>
    <property type="match status" value="1"/>
</dbReference>
<dbReference type="OrthoDB" id="2067at2759"/>
<dbReference type="SUPFAM" id="SSF50447">
    <property type="entry name" value="Translation proteins"/>
    <property type="match status" value="1"/>
</dbReference>
<dbReference type="InterPro" id="IPR050055">
    <property type="entry name" value="EF-Tu_GTPase"/>
</dbReference>
<dbReference type="InterPro" id="IPR009000">
    <property type="entry name" value="Transl_B-barrel_sf"/>
</dbReference>
<keyword evidence="14 16" id="KW-0342">GTP-binding</keyword>
<evidence type="ECO:0000256" key="8">
    <source>
        <dbReference type="ARBA" id="ARBA00022768"/>
    </source>
</evidence>
<dbReference type="GO" id="GO:0070125">
    <property type="term" value="P:mitochondrial translational elongation"/>
    <property type="evidence" value="ECO:0007669"/>
    <property type="project" value="TreeGrafter"/>
</dbReference>
<evidence type="ECO:0000256" key="3">
    <source>
        <dbReference type="ARBA" id="ARBA00007249"/>
    </source>
</evidence>
<dbReference type="NCBIfam" id="NF000766">
    <property type="entry name" value="PRK00049.1"/>
    <property type="match status" value="1"/>
</dbReference>
<proteinExistence type="inferred from homology"/>
<name>A0A9N9TYQ9_PHYSR</name>
<dbReference type="InterPro" id="IPR031157">
    <property type="entry name" value="G_TR_CS"/>
</dbReference>
<feature type="region of interest" description="Disordered" evidence="17">
    <location>
        <begin position="447"/>
        <end position="472"/>
    </location>
</feature>
<dbReference type="EMBL" id="OU900102">
    <property type="protein sequence ID" value="CAG9864917.1"/>
    <property type="molecule type" value="Genomic_DNA"/>
</dbReference>
<evidence type="ECO:0000313" key="20">
    <source>
        <dbReference type="Proteomes" id="UP001153712"/>
    </source>
</evidence>
<evidence type="ECO:0000313" key="19">
    <source>
        <dbReference type="EMBL" id="CAG9864917.1"/>
    </source>
</evidence>
<dbReference type="CDD" id="cd03697">
    <property type="entry name" value="EFTU_II"/>
    <property type="match status" value="1"/>
</dbReference>
<dbReference type="NCBIfam" id="NF009372">
    <property type="entry name" value="PRK12735.1"/>
    <property type="match status" value="1"/>
</dbReference>
<protein>
    <recommendedName>
        <fullName evidence="16">Elongation factor Tu</fullName>
    </recommendedName>
</protein>
<evidence type="ECO:0000256" key="13">
    <source>
        <dbReference type="ARBA" id="ARBA00023128"/>
    </source>
</evidence>
<keyword evidence="7 16" id="KW-0547">Nucleotide-binding</keyword>
<dbReference type="GO" id="GO:0003924">
    <property type="term" value="F:GTPase activity"/>
    <property type="evidence" value="ECO:0007669"/>
    <property type="project" value="UniProtKB-UniRule"/>
</dbReference>
<dbReference type="PROSITE" id="PS00301">
    <property type="entry name" value="G_TR_1"/>
    <property type="match status" value="1"/>
</dbReference>
<keyword evidence="9" id="KW-0378">Hydrolase</keyword>
<dbReference type="GO" id="GO:0046872">
    <property type="term" value="F:metal ion binding"/>
    <property type="evidence" value="ECO:0007669"/>
    <property type="project" value="UniProtKB-KW"/>
</dbReference>
<evidence type="ECO:0000256" key="11">
    <source>
        <dbReference type="ARBA" id="ARBA00022917"/>
    </source>
</evidence>
<dbReference type="InterPro" id="IPR009001">
    <property type="entry name" value="Transl_elong_EF1A/Init_IF2_C"/>
</dbReference>
<evidence type="ECO:0000256" key="5">
    <source>
        <dbReference type="ARBA" id="ARBA00022490"/>
    </source>
</evidence>
<dbReference type="Gene3D" id="3.40.50.300">
    <property type="entry name" value="P-loop containing nucleotide triphosphate hydrolases"/>
    <property type="match status" value="1"/>
</dbReference>